<dbReference type="GO" id="GO:0045892">
    <property type="term" value="P:negative regulation of DNA-templated transcription"/>
    <property type="evidence" value="ECO:0007669"/>
    <property type="project" value="InterPro"/>
</dbReference>
<dbReference type="RefSeq" id="XP_016210878.1">
    <property type="nucleotide sequence ID" value="XM_016361303.1"/>
</dbReference>
<evidence type="ECO:0008006" key="11">
    <source>
        <dbReference type="Google" id="ProtNLM"/>
    </source>
</evidence>
<dbReference type="AlphaFoldDB" id="A0A0D2APG9"/>
<dbReference type="InterPro" id="IPR002625">
    <property type="entry name" value="Smr_dom"/>
</dbReference>
<feature type="compositionally biased region" description="Basic residues" evidence="6">
    <location>
        <begin position="405"/>
        <end position="415"/>
    </location>
</feature>
<dbReference type="PANTHER" id="PTHR13119">
    <property type="entry name" value="ZINC FINGER CCCH DOMAIN-CONTAINING PROTEI"/>
    <property type="match status" value="1"/>
</dbReference>
<dbReference type="InterPro" id="IPR036063">
    <property type="entry name" value="Smr_dom_sf"/>
</dbReference>
<dbReference type="SMART" id="SM01162">
    <property type="entry name" value="DUF1771"/>
    <property type="match status" value="1"/>
</dbReference>
<reference evidence="9 10" key="1">
    <citation type="submission" date="2015-01" db="EMBL/GenBank/DDBJ databases">
        <title>The Genome Sequence of Ochroconis gallopava CBS43764.</title>
        <authorList>
            <consortium name="The Broad Institute Genomics Platform"/>
            <person name="Cuomo C."/>
            <person name="de Hoog S."/>
            <person name="Gorbushina A."/>
            <person name="Stielow B."/>
            <person name="Teixiera M."/>
            <person name="Abouelleil A."/>
            <person name="Chapman S.B."/>
            <person name="Priest M."/>
            <person name="Young S.K."/>
            <person name="Wortman J."/>
            <person name="Nusbaum C."/>
            <person name="Birren B."/>
        </authorList>
    </citation>
    <scope>NUCLEOTIDE SEQUENCE [LARGE SCALE GENOMIC DNA]</scope>
    <source>
        <strain evidence="9 10">CBS 43764</strain>
    </source>
</reference>
<dbReference type="Gene3D" id="4.10.1000.10">
    <property type="entry name" value="Zinc finger, CCCH-type"/>
    <property type="match status" value="1"/>
</dbReference>
<dbReference type="Pfam" id="PF08590">
    <property type="entry name" value="DUF1771"/>
    <property type="match status" value="1"/>
</dbReference>
<dbReference type="InParanoid" id="A0A0D2APG9"/>
<keyword evidence="1 5" id="KW-0479">Metal-binding</keyword>
<sequence>MLSDDTYDLCRPVLDDDAIDEDEKTEKLEELLRDKAGLSGKQLENTVLDALWRHKNSTSENASSPPLVRHTVVRRASPAPWQVARSATPTHAPGLGAASPALARTKSSTASPFTSPRASPRLAHVGLHAPHIPHSPRLDAYQPSDASPPVHQYHDLDGDSVDWLVNDETGSNASSFAGEGVLNGAAAEWMAPQTMSPYDLLRSVVKEDRSDEELEKLLQENGYDFSATVMALMDSQEQAMPTPPVTIAEPAPTFLIGKSMSPAFRPSTPLGQQKSHILCKYYLANGSCARADCRFSHDASKVLCKYFLSGNCLAGDNCIFSHDPSLLMQRMMLENAANQQLHQVQPNFQIGDYEAFPTLQQTANINQIAASGYDWDAFEKHNGSIGAVAPPPGFNPLGPNGPGRPHSRPSSRHTSRAPTPSVPAVDDAEAFPSLGSAAAAKASKKHHGKRGGHGHGQKEGPSTLADLVRMSPSPGPVQLRKNFQKPRGYVGRESSGSAASIPPPEQIPWLETGDAANKAYLKARAEAIKHGGLRNKFLQSAAQAYNRNDSRAAKALSLRGQTENNLMREAHREAARALYEERNKSSGPNARELYVDLHGLHPDEAVAYLTKALREHENSYPMRPIYAITGTGHHSRNGKDKIGKAIRTFLTEWRYTFREFSVPGDKNGMGGVIGIDPTSYDRSAAKNDPTAGASEGGAVGGSAESTKVRILRKEDVEAENAAAAAAAAAAAGGISREGD</sequence>
<keyword evidence="4 5" id="KW-0862">Zinc</keyword>
<organism evidence="9 10">
    <name type="scientific">Verruconis gallopava</name>
    <dbReference type="NCBI Taxonomy" id="253628"/>
    <lineage>
        <taxon>Eukaryota</taxon>
        <taxon>Fungi</taxon>
        <taxon>Dikarya</taxon>
        <taxon>Ascomycota</taxon>
        <taxon>Pezizomycotina</taxon>
        <taxon>Dothideomycetes</taxon>
        <taxon>Pleosporomycetidae</taxon>
        <taxon>Venturiales</taxon>
        <taxon>Sympoventuriaceae</taxon>
        <taxon>Verruconis</taxon>
    </lineage>
</organism>
<dbReference type="GeneID" id="27315499"/>
<evidence type="ECO:0000256" key="1">
    <source>
        <dbReference type="ARBA" id="ARBA00022723"/>
    </source>
</evidence>
<dbReference type="STRING" id="253628.A0A0D2APG9"/>
<dbReference type="PROSITE" id="PS50103">
    <property type="entry name" value="ZF_C3H1"/>
    <property type="match status" value="2"/>
</dbReference>
<feature type="zinc finger region" description="C3H1-type" evidence="5">
    <location>
        <begin position="298"/>
        <end position="325"/>
    </location>
</feature>
<dbReference type="SUPFAM" id="SSF160443">
    <property type="entry name" value="SMR domain-like"/>
    <property type="match status" value="1"/>
</dbReference>
<evidence type="ECO:0000256" key="6">
    <source>
        <dbReference type="SAM" id="MobiDB-lite"/>
    </source>
</evidence>
<proteinExistence type="predicted"/>
<dbReference type="PROSITE" id="PS50828">
    <property type="entry name" value="SMR"/>
    <property type="match status" value="1"/>
</dbReference>
<feature type="compositionally biased region" description="Low complexity" evidence="6">
    <location>
        <begin position="92"/>
        <end position="103"/>
    </location>
</feature>
<feature type="domain" description="C3H1-type" evidence="7">
    <location>
        <begin position="273"/>
        <end position="297"/>
    </location>
</feature>
<accession>A0A0D2APG9</accession>
<dbReference type="GO" id="GO:0005634">
    <property type="term" value="C:nucleus"/>
    <property type="evidence" value="ECO:0007669"/>
    <property type="project" value="TreeGrafter"/>
</dbReference>
<evidence type="ECO:0000256" key="3">
    <source>
        <dbReference type="ARBA" id="ARBA00022771"/>
    </source>
</evidence>
<feature type="zinc finger region" description="C3H1-type" evidence="5">
    <location>
        <begin position="273"/>
        <end position="297"/>
    </location>
</feature>
<keyword evidence="3 5" id="KW-0863">Zinc-finger</keyword>
<dbReference type="GO" id="GO:0003723">
    <property type="term" value="F:RNA binding"/>
    <property type="evidence" value="ECO:0007669"/>
    <property type="project" value="InterPro"/>
</dbReference>
<dbReference type="HOGENOM" id="CLU_015244_0_0_1"/>
<dbReference type="PANTHER" id="PTHR13119:SF12">
    <property type="entry name" value="PROTEIN SUPPRESSOR OF SABLE"/>
    <property type="match status" value="1"/>
</dbReference>
<dbReference type="VEuPathDB" id="FungiDB:PV09_07526"/>
<evidence type="ECO:0000256" key="5">
    <source>
        <dbReference type="PROSITE-ProRule" id="PRU00723"/>
    </source>
</evidence>
<feature type="region of interest" description="Disordered" evidence="6">
    <location>
        <begin position="384"/>
        <end position="509"/>
    </location>
</feature>
<dbReference type="EMBL" id="KN847558">
    <property type="protein sequence ID" value="KIW01009.1"/>
    <property type="molecule type" value="Genomic_DNA"/>
</dbReference>
<gene>
    <name evidence="9" type="ORF">PV09_07526</name>
</gene>
<dbReference type="InterPro" id="IPR036855">
    <property type="entry name" value="Znf_CCCH_sf"/>
</dbReference>
<evidence type="ECO:0000256" key="4">
    <source>
        <dbReference type="ARBA" id="ARBA00022833"/>
    </source>
</evidence>
<feature type="region of interest" description="Disordered" evidence="6">
    <location>
        <begin position="680"/>
        <end position="706"/>
    </location>
</feature>
<evidence type="ECO:0000313" key="9">
    <source>
        <dbReference type="EMBL" id="KIW01009.1"/>
    </source>
</evidence>
<dbReference type="Proteomes" id="UP000053259">
    <property type="component" value="Unassembled WGS sequence"/>
</dbReference>
<feature type="compositionally biased region" description="Basic residues" evidence="6">
    <location>
        <begin position="442"/>
        <end position="455"/>
    </location>
</feature>
<dbReference type="InterPro" id="IPR041367">
    <property type="entry name" value="Znf-CCCH_4"/>
</dbReference>
<feature type="region of interest" description="Disordered" evidence="6">
    <location>
        <begin position="79"/>
        <end position="157"/>
    </location>
</feature>
<dbReference type="Pfam" id="PF14608">
    <property type="entry name" value="zf-CCCH_2"/>
    <property type="match status" value="1"/>
</dbReference>
<dbReference type="OrthoDB" id="3247158at2759"/>
<name>A0A0D2APG9_9PEZI</name>
<feature type="domain" description="Smr" evidence="8">
    <location>
        <begin position="595"/>
        <end position="678"/>
    </location>
</feature>
<evidence type="ECO:0000259" key="7">
    <source>
        <dbReference type="PROSITE" id="PS50103"/>
    </source>
</evidence>
<dbReference type="GO" id="GO:0008270">
    <property type="term" value="F:zinc ion binding"/>
    <property type="evidence" value="ECO:0007669"/>
    <property type="project" value="UniProtKB-KW"/>
</dbReference>
<dbReference type="SUPFAM" id="SSF90229">
    <property type="entry name" value="CCCH zinc finger"/>
    <property type="match status" value="1"/>
</dbReference>
<dbReference type="SMART" id="SM00356">
    <property type="entry name" value="ZnF_C3H1"/>
    <property type="match status" value="2"/>
</dbReference>
<evidence type="ECO:0000256" key="2">
    <source>
        <dbReference type="ARBA" id="ARBA00022737"/>
    </source>
</evidence>
<keyword evidence="2" id="KW-0677">Repeat</keyword>
<dbReference type="InterPro" id="IPR045124">
    <property type="entry name" value="Su(sable)-like"/>
</dbReference>
<feature type="compositionally biased region" description="Polar residues" evidence="6">
    <location>
        <begin position="105"/>
        <end position="117"/>
    </location>
</feature>
<dbReference type="Gene3D" id="3.30.1370.110">
    <property type="match status" value="1"/>
</dbReference>
<evidence type="ECO:0000313" key="10">
    <source>
        <dbReference type="Proteomes" id="UP000053259"/>
    </source>
</evidence>
<protein>
    <recommendedName>
        <fullName evidence="11">CCCH zinc finger and SMR domain-containing protein</fullName>
    </recommendedName>
</protein>
<feature type="domain" description="C3H1-type" evidence="7">
    <location>
        <begin position="298"/>
        <end position="325"/>
    </location>
</feature>
<dbReference type="InterPro" id="IPR013899">
    <property type="entry name" value="DUF1771"/>
</dbReference>
<dbReference type="InterPro" id="IPR000571">
    <property type="entry name" value="Znf_CCCH"/>
</dbReference>
<evidence type="ECO:0000259" key="8">
    <source>
        <dbReference type="PROSITE" id="PS50828"/>
    </source>
</evidence>
<keyword evidence="10" id="KW-1185">Reference proteome</keyword>
<dbReference type="Pfam" id="PF18044">
    <property type="entry name" value="zf-CCCH_4"/>
    <property type="match status" value="1"/>
</dbReference>
<dbReference type="SMART" id="SM00463">
    <property type="entry name" value="SMR"/>
    <property type="match status" value="1"/>
</dbReference>